<dbReference type="WBParaSite" id="HPBE_0002091201-mRNA-1">
    <property type="protein sequence ID" value="HPBE_0002091201-mRNA-1"/>
    <property type="gene ID" value="HPBE_0002091201"/>
</dbReference>
<sequence>MAVCDETHDEGDDEDVAAVVEKKTTSADRRDVNVARRRRRPLWEGRQKNGQADERADVQMSAAHERSQLSRSRQVALLDRPIVRRPDLHVRFGPRLELRPERITRPLDLI</sequence>
<protein>
    <submittedName>
        <fullName evidence="2 4">Uncharacterized protein</fullName>
    </submittedName>
</protein>
<organism evidence="3 4">
    <name type="scientific">Heligmosomoides polygyrus</name>
    <name type="common">Parasitic roundworm</name>
    <dbReference type="NCBI Taxonomy" id="6339"/>
    <lineage>
        <taxon>Eukaryota</taxon>
        <taxon>Metazoa</taxon>
        <taxon>Ecdysozoa</taxon>
        <taxon>Nematoda</taxon>
        <taxon>Chromadorea</taxon>
        <taxon>Rhabditida</taxon>
        <taxon>Rhabditina</taxon>
        <taxon>Rhabditomorpha</taxon>
        <taxon>Strongyloidea</taxon>
        <taxon>Heligmosomidae</taxon>
        <taxon>Heligmosomoides</taxon>
    </lineage>
</organism>
<dbReference type="EMBL" id="UZAH01032542">
    <property type="protein sequence ID" value="VDP22442.1"/>
    <property type="molecule type" value="Genomic_DNA"/>
</dbReference>
<keyword evidence="3" id="KW-1185">Reference proteome</keyword>
<evidence type="ECO:0000313" key="3">
    <source>
        <dbReference type="Proteomes" id="UP000050761"/>
    </source>
</evidence>
<evidence type="ECO:0000313" key="4">
    <source>
        <dbReference type="WBParaSite" id="HPBE_0002091201-mRNA-1"/>
    </source>
</evidence>
<evidence type="ECO:0000256" key="1">
    <source>
        <dbReference type="SAM" id="MobiDB-lite"/>
    </source>
</evidence>
<name>A0A183GEX0_HELPZ</name>
<feature type="compositionally biased region" description="Acidic residues" evidence="1">
    <location>
        <begin position="7"/>
        <end position="16"/>
    </location>
</feature>
<feature type="compositionally biased region" description="Basic and acidic residues" evidence="1">
    <location>
        <begin position="20"/>
        <end position="34"/>
    </location>
</feature>
<dbReference type="AlphaFoldDB" id="A0A183GEX0"/>
<reference evidence="4" key="2">
    <citation type="submission" date="2019-09" db="UniProtKB">
        <authorList>
            <consortium name="WormBaseParasite"/>
        </authorList>
    </citation>
    <scope>IDENTIFICATION</scope>
</reference>
<evidence type="ECO:0000313" key="2">
    <source>
        <dbReference type="EMBL" id="VDP22442.1"/>
    </source>
</evidence>
<reference evidence="2 3" key="1">
    <citation type="submission" date="2018-11" db="EMBL/GenBank/DDBJ databases">
        <authorList>
            <consortium name="Pathogen Informatics"/>
        </authorList>
    </citation>
    <scope>NUCLEOTIDE SEQUENCE [LARGE SCALE GENOMIC DNA]</scope>
</reference>
<accession>A0A183GEX0</accession>
<feature type="region of interest" description="Disordered" evidence="1">
    <location>
        <begin position="1"/>
        <end position="72"/>
    </location>
</feature>
<accession>A0A3P8B8P3</accession>
<proteinExistence type="predicted"/>
<dbReference type="Proteomes" id="UP000050761">
    <property type="component" value="Unassembled WGS sequence"/>
</dbReference>
<feature type="compositionally biased region" description="Basic and acidic residues" evidence="1">
    <location>
        <begin position="41"/>
        <end position="68"/>
    </location>
</feature>
<gene>
    <name evidence="2" type="ORF">HPBE_LOCUS20911</name>
</gene>